<evidence type="ECO:0000313" key="2">
    <source>
        <dbReference type="Proteomes" id="UP000469950"/>
    </source>
</evidence>
<accession>A0A833NDN4</accession>
<name>A0A833NDN4_MARNT</name>
<dbReference type="AlphaFoldDB" id="A0A833NDN4"/>
<protein>
    <submittedName>
        <fullName evidence="1">Uncharacterized protein</fullName>
    </submittedName>
</protein>
<dbReference type="EMBL" id="WBMP01000007">
    <property type="protein sequence ID" value="KAE8545829.1"/>
    <property type="molecule type" value="Genomic_DNA"/>
</dbReference>
<dbReference type="Proteomes" id="UP000469950">
    <property type="component" value="Unassembled WGS sequence"/>
</dbReference>
<reference evidence="1 2" key="1">
    <citation type="submission" date="2019-10" db="EMBL/GenBank/DDBJ databases">
        <title>Draft genome sequence of Marinobacter hydrocarbonoclasticus NCT7M from the microbiome of the marine copepod.</title>
        <authorList>
            <person name="Nuttall R."/>
            <person name="Sharma G."/>
            <person name="Moisander P."/>
        </authorList>
    </citation>
    <scope>NUCLEOTIDE SEQUENCE [LARGE SCALE GENOMIC DNA]</scope>
    <source>
        <strain evidence="1 2">NCT7M</strain>
    </source>
</reference>
<evidence type="ECO:0000313" key="1">
    <source>
        <dbReference type="EMBL" id="KAE8545829.1"/>
    </source>
</evidence>
<comment type="caution">
    <text evidence="1">The sequence shown here is derived from an EMBL/GenBank/DDBJ whole genome shotgun (WGS) entry which is preliminary data.</text>
</comment>
<proteinExistence type="predicted"/>
<sequence length="37" mass="4537">MCYEKLQFYLKPICFNTKKDNKKMKPKEALNKSQNQR</sequence>
<gene>
    <name evidence="1" type="ORF">F6453_2023</name>
</gene>
<organism evidence="1 2">
    <name type="scientific">Marinobacter nauticus</name>
    <name type="common">Marinobacter hydrocarbonoclasticus</name>
    <name type="synonym">Marinobacter aquaeolei</name>
    <dbReference type="NCBI Taxonomy" id="2743"/>
    <lineage>
        <taxon>Bacteria</taxon>
        <taxon>Pseudomonadati</taxon>
        <taxon>Pseudomonadota</taxon>
        <taxon>Gammaproteobacteria</taxon>
        <taxon>Pseudomonadales</taxon>
        <taxon>Marinobacteraceae</taxon>
        <taxon>Marinobacter</taxon>
    </lineage>
</organism>